<dbReference type="Pfam" id="PF18657">
    <property type="entry name" value="YDG"/>
    <property type="match status" value="13"/>
</dbReference>
<dbReference type="GO" id="GO:0005576">
    <property type="term" value="C:extracellular region"/>
    <property type="evidence" value="ECO:0007669"/>
    <property type="project" value="UniProtKB-SubCell"/>
</dbReference>
<dbReference type="InterPro" id="IPR037160">
    <property type="entry name" value="DNA_Pol_thumb_sf"/>
</dbReference>
<dbReference type="PANTHER" id="PTHR12338:SF8">
    <property type="entry name" value="HEME_HEMOPEXIN-BINDING PROTEIN"/>
    <property type="match status" value="1"/>
</dbReference>
<reference evidence="5 6" key="1">
    <citation type="submission" date="2018-07" db="EMBL/GenBank/DDBJ databases">
        <title>Dyella monticola sp. nov. and Dyella psychrodurans sp. nov. isolated from monsoon evergreen broad-leaved forest soil of Dinghu Mountain, China.</title>
        <authorList>
            <person name="Gao Z."/>
            <person name="Qiu L."/>
        </authorList>
    </citation>
    <scope>NUCLEOTIDE SEQUENCE [LARGE SCALE GENOMIC DNA]</scope>
    <source>
        <strain evidence="5 6">4MSK11</strain>
    </source>
</reference>
<keyword evidence="2" id="KW-0964">Secreted</keyword>
<name>A0A370XD72_9GAMM</name>
<evidence type="ECO:0000259" key="4">
    <source>
        <dbReference type="SMART" id="SM00912"/>
    </source>
</evidence>
<dbReference type="InterPro" id="IPR041286">
    <property type="entry name" value="MBG_2"/>
</dbReference>
<dbReference type="Gene3D" id="2.160.20.10">
    <property type="entry name" value="Single-stranded right-handed beta-helix, Pectin lyase-like"/>
    <property type="match status" value="1"/>
</dbReference>
<comment type="subcellular location">
    <subcellularLocation>
        <location evidence="1">Secreted</location>
    </subcellularLocation>
</comment>
<evidence type="ECO:0000313" key="6">
    <source>
        <dbReference type="Proteomes" id="UP000255334"/>
    </source>
</evidence>
<keyword evidence="6" id="KW-1185">Reference proteome</keyword>
<dbReference type="SMART" id="SM00912">
    <property type="entry name" value="Haemagg_act"/>
    <property type="match status" value="1"/>
</dbReference>
<keyword evidence="3" id="KW-0732">Signal</keyword>
<evidence type="ECO:0000256" key="3">
    <source>
        <dbReference type="ARBA" id="ARBA00022729"/>
    </source>
</evidence>
<dbReference type="InterPro" id="IPR008638">
    <property type="entry name" value="FhaB/CdiA-like_TPS"/>
</dbReference>
<dbReference type="Gene3D" id="3.30.210.10">
    <property type="entry name" value="DNA polymerase, thumb domain"/>
    <property type="match status" value="1"/>
</dbReference>
<dbReference type="Gene3D" id="2.160.20.110">
    <property type="match status" value="1"/>
</dbReference>
<protein>
    <submittedName>
        <fullName evidence="5">Filamentous hemagglutinin N-terminal domain-containing protein</fullName>
    </submittedName>
</protein>
<evidence type="ECO:0000256" key="1">
    <source>
        <dbReference type="ARBA" id="ARBA00004613"/>
    </source>
</evidence>
<evidence type="ECO:0000256" key="2">
    <source>
        <dbReference type="ARBA" id="ARBA00022525"/>
    </source>
</evidence>
<dbReference type="NCBIfam" id="TIGR01901">
    <property type="entry name" value="adhes_NPXG"/>
    <property type="match status" value="1"/>
</dbReference>
<dbReference type="Pfam" id="PF05860">
    <property type="entry name" value="TPS"/>
    <property type="match status" value="1"/>
</dbReference>
<dbReference type="PANTHER" id="PTHR12338">
    <property type="entry name" value="AUTOTRANSPORTER"/>
    <property type="match status" value="1"/>
</dbReference>
<dbReference type="Pfam" id="PF13018">
    <property type="entry name" value="ESPR"/>
    <property type="match status" value="1"/>
</dbReference>
<dbReference type="Pfam" id="PF18676">
    <property type="entry name" value="MBG_2"/>
    <property type="match status" value="2"/>
</dbReference>
<sequence length="2898" mass="281952">MGDNRVNRIFRLVWNRKLGVLQVASEFARGRTKGGRSAEGGTRRAAWLAGVPLSLPLLAMAAVPSPGANATTAAPTATSAVAANALPTGGQVTRGAGQLAQHGNTLTVTQQSQDLSLNWQTFNIGSQSTVDFVQPDASAIAVNRISDINGSRIFGHLNANGQVFLINPNGVLFGQGAQVNVGGLVASTLDVNDSALGTGSLSFSGTGKGSVTNLGTINVNGGGYAALLGNQVSNQGAIHAQLGSVALAGGSAVTLNFGGDKLVSVRVDQSTLNALAQNGQLIEANGGNVWMTAGARDSLLASAVNNTGTIEAQTVQNRNGHIILLGGMDAGTVSVVGTLDASAPNGGNGGQIETSAAQVKIANTAKVTTAALLGLSGTWLIDPNDFTIAPSGGDITGAALSTELGGGNVVIQSSAGSTSGSGNVNVDDTVSWSSNTLTLDAQNNININRTMTASGTAGLALNYGGTNGSSSATPAAGTSVNVGLGGSGFAGQVNFTGTGNALNINGTPYTIVTSLGIAGDTSTITLQGIENNLSGHYALGANINASATSSWNSGAGFTPIGGGNAGTAFSGVFEGFGHVISGLDINYSPTALAAGVGLFGASSGVVRNVGVSGSISSNGTGTAIGGLVGANFGSIVNDYSSASVSGSGGGNWIGGLVGCNGCDGFGDTTANAGSGGHTVTGGTITNAFATGAVHGSSYTNVVGGLVGTNYGSISNSYAAGAVSASYGGTTPANDSLGGLVGNNWDSITNAYATGSVSFSPQNNSNGNFIGGLVGVDSNQTTTTTGTITNTYATGHVSSTDSTDVLGGLIGDFVGGAVTSSYWNTSNNVVSLTSIGSGSTTGTMGLTTAQMEQASNFSGWNIATTGGQGLTWRIYAGNTTPLIESLLTPLTISASNQTVTYNGTNQAGAVVSYSLPSPDLSAITLGLTTAQHAGSYTENVSSAYSTSYDLSFGTSSATLTIDPATLTPTLTNTGVTKTYNGTTAAPVGFTPTYSFSGLVSGDTSASLTDTSATYNSAHVVNAADVTVSGLSISGITGSNGSLASDYTLASTSANVAATITRAILTPRLTNSGVTKVYNGTTNAPVGFTPTYSYLGLVAGDTGAILTNTGVAYNGVHAGSASRITVSGLRVLLITGSNGSLISDYTLAPNSASVAATITPATLTATLTNSGVTKTYDGTTNAPGGFTPTYSYSGLISGDTGARLSDTGAAYNSAHVVSATDLTLSGLSISSITGSNGSLASDYTLASSNANVAATITPAPLTVSLSNTTSVTKTYDGTTAAPSGFSPTYSFAGLVSGDSATASSSATPTFNSAHVASATAITQGGLSLASITGNGTDSSVLGDYTLASTTAATGAGVGSISPLVLTATAPTIGGTTTKVYDGTIAATGASLSGGSVSGALSGDSLVLDTTGITLDYNSSHVATASSIGAIGSLGVNILSSTNGSQSTDYSLSAPAITSVAGTITPATLTPTLTNSGVTKTYDGTINAPAGFIPTYTYSGFISGDTGASLTDTSATYNSAHVVSATDLTVSGLSISGITGSNGSQASDYTLASSNASVAASITPATLMATLTNSGVTKTYDGSIAAPAGFTPTYSYIGLVTGDTGASLTDTSVAYNSTHVASATDVTVSGLNITGIVGSNGSLTSDYTLASSSASVAATITPATLTATLTNSGVTKTYDGTTNAPGGFTPTYSYSGLISGDTGASLADTGVAYDSAHVASATTVTVSGLSISGITGSDGSQASDYTLASSSANVAATITPAPLTVSLSNTTNVTKTYDGTTAAPGGFSPTYSISGLVSGDSAAVSSAATPTFNSAHVASATAISQGGLSLASITGNGTDNSVLSDYTLTSTTVATGAGVASISPLVLTATAPTIGGTTTKVYDGTIAATGASLNGGSVSGALSGDSLVLDTTGITLAYNSSHVATASSIGASGSLAVDILSSTNGSQSTDYSVALPSIAAVAGTITPETLTPTLTNIGVTKSYDGTINAPLGFAPTYSYSGLISGDTGASLTGTSAIYNSAHVVAATDVTVSGLSISGIVGSNGSQASDYTLASTNASVAASITPATLTATLTNSGVTKIYDGTTAAPAGFTATYSYTGLVSGDTSISLSNTGAAYDSAHVASATDVTVSGLSINGIVGSNGSLASDYALASSNASVAATITPATLTANLTNSGVTKTYDGTTAAPPGFTATYSYSGLISGDTGASLTDTGAAYDSAHVASATTVTVSGLSLSGITGSDGSQVSDYTLASGSASVAATITPAPLTVSLSNTVNVTKIYDGTTAAPGGFSPTYSITGLVSGDSAAVSSATTPVFNSAHVVAATTITQGGLSLASITGNGSDNSVFSDYSLASTTASTGAGVASISPLVLTATAPTIGGALTKVYDGTSAANGARLNGGSVNGALSGDSLSLNISGITLAYNSSHAATASSIGASGSLGVDILSSTYASLSTDYSVALPSITSVAGTITPATLTLTLTNSGVTKVYDGTASAPVGFTPTYSYSGFISGDTGASLSDTSVAYNSAHVASATDVTVSGLSINGVTGGNGSQASDYALASTNANVVATITPATLTASLNGAISKVYDGTTAATLASGNYTLTGVIGSDAVSLNDPTSGVYTTANAGSGINVEVSGLAISGHGAGDYVLGNNAATAALGIITPARLTVTANNASTTYNAQTYSGGNGVTYNGFVGGQTAAVLGGALTYGGNSQGALNVGSYTLTPSGLASSNYAITYDSGTLTVTPATLTYVATPVQVYAGQAIPTLTGTVTGFQGSDTLAKATTGALTFTTPATAQSQAGEYAIFGGGLTANDGNYVFVQAAGNALGFTVAPNNDVSFPGVAYLQQQLGQSAPTATVLSPGGLLASTMATQDGQTTAVPLRSASSSGASDLYTPDVRVVGGGVRLP</sequence>
<accession>A0A370XD72</accession>
<dbReference type="Proteomes" id="UP000255334">
    <property type="component" value="Unassembled WGS sequence"/>
</dbReference>
<feature type="domain" description="Filamentous haemagglutinin FhaB/tRNA nuclease CdiA-like TPS" evidence="4">
    <location>
        <begin position="83"/>
        <end position="195"/>
    </location>
</feature>
<dbReference type="InterPro" id="IPR041248">
    <property type="entry name" value="YDG"/>
</dbReference>
<dbReference type="InterPro" id="IPR024973">
    <property type="entry name" value="ESPR"/>
</dbReference>
<dbReference type="InterPro" id="IPR012334">
    <property type="entry name" value="Pectin_lyas_fold"/>
</dbReference>
<dbReference type="InterPro" id="IPR011050">
    <property type="entry name" value="Pectin_lyase_fold/virulence"/>
</dbReference>
<comment type="caution">
    <text evidence="5">The sequence shown here is derived from an EMBL/GenBank/DDBJ whole genome shotgun (WGS) entry which is preliminary data.</text>
</comment>
<organism evidence="5 6">
    <name type="scientific">Dyella psychrodurans</name>
    <dbReference type="NCBI Taxonomy" id="1927960"/>
    <lineage>
        <taxon>Bacteria</taxon>
        <taxon>Pseudomonadati</taxon>
        <taxon>Pseudomonadota</taxon>
        <taxon>Gammaproteobacteria</taxon>
        <taxon>Lysobacterales</taxon>
        <taxon>Rhodanobacteraceae</taxon>
        <taxon>Dyella</taxon>
    </lineage>
</organism>
<gene>
    <name evidence="5" type="ORF">DWU99_02565</name>
</gene>
<dbReference type="SUPFAM" id="SSF51126">
    <property type="entry name" value="Pectin lyase-like"/>
    <property type="match status" value="1"/>
</dbReference>
<dbReference type="EMBL" id="QRBF01000001">
    <property type="protein sequence ID" value="RDS86171.1"/>
    <property type="molecule type" value="Genomic_DNA"/>
</dbReference>
<dbReference type="InterPro" id="IPR050909">
    <property type="entry name" value="Bact_Autotransporter_VF"/>
</dbReference>
<evidence type="ECO:0000313" key="5">
    <source>
        <dbReference type="EMBL" id="RDS86171.1"/>
    </source>
</evidence>
<proteinExistence type="predicted"/>